<evidence type="ECO:0000256" key="5">
    <source>
        <dbReference type="ARBA" id="ARBA00022842"/>
    </source>
</evidence>
<feature type="binding site" evidence="7">
    <location>
        <position position="56"/>
    </location>
    <ligand>
        <name>substrate</name>
    </ligand>
</feature>
<feature type="binding site" evidence="7">
    <location>
        <position position="103"/>
    </location>
    <ligand>
        <name>Mg(2+)</name>
        <dbReference type="ChEBI" id="CHEBI:18420"/>
        <label>1</label>
    </ligand>
</feature>
<dbReference type="FunFam" id="3.90.80.10:FF:000003">
    <property type="entry name" value="Inorganic pyrophosphatase"/>
    <property type="match status" value="1"/>
</dbReference>
<evidence type="ECO:0000256" key="7">
    <source>
        <dbReference type="HAMAP-Rule" id="MF_00209"/>
    </source>
</evidence>
<feature type="binding site" evidence="7">
    <location>
        <position position="66"/>
    </location>
    <ligand>
        <name>Mg(2+)</name>
        <dbReference type="ChEBI" id="CHEBI:18420"/>
        <label>1</label>
    </ligand>
</feature>
<evidence type="ECO:0000256" key="6">
    <source>
        <dbReference type="ARBA" id="ARBA00047820"/>
    </source>
</evidence>
<protein>
    <recommendedName>
        <fullName evidence="7">Inorganic pyrophosphatase</fullName>
        <ecNumber evidence="7">3.6.1.1</ecNumber>
    </recommendedName>
    <alternativeName>
        <fullName evidence="7">Pyrophosphate phospho-hydrolase</fullName>
        <shortName evidence="7">PPase</shortName>
    </alternativeName>
</protein>
<accession>A0A9D1NEC2</accession>
<keyword evidence="4 7" id="KW-0378">Hydrolase</keyword>
<dbReference type="GO" id="GO:0005737">
    <property type="term" value="C:cytoplasm"/>
    <property type="evidence" value="ECO:0007669"/>
    <property type="project" value="UniProtKB-SubCell"/>
</dbReference>
<dbReference type="AlphaFoldDB" id="A0A9D1NEC2"/>
<dbReference type="EC" id="3.6.1.1" evidence="7"/>
<dbReference type="EMBL" id="DVOJ01000012">
    <property type="protein sequence ID" value="HIV01562.1"/>
    <property type="molecule type" value="Genomic_DNA"/>
</dbReference>
<evidence type="ECO:0000256" key="1">
    <source>
        <dbReference type="ARBA" id="ARBA00001946"/>
    </source>
</evidence>
<dbReference type="InterPro" id="IPR036649">
    <property type="entry name" value="Pyrophosphatase_sf"/>
</dbReference>
<comment type="similarity">
    <text evidence="7">Belongs to the PPase family.</text>
</comment>
<keyword evidence="5 7" id="KW-0460">Magnesium</keyword>
<comment type="subcellular location">
    <subcellularLocation>
        <location evidence="7">Cytoplasm</location>
    </subcellularLocation>
</comment>
<comment type="catalytic activity">
    <reaction evidence="6 7">
        <text>diphosphate + H2O = 2 phosphate + H(+)</text>
        <dbReference type="Rhea" id="RHEA:24576"/>
        <dbReference type="ChEBI" id="CHEBI:15377"/>
        <dbReference type="ChEBI" id="CHEBI:15378"/>
        <dbReference type="ChEBI" id="CHEBI:33019"/>
        <dbReference type="ChEBI" id="CHEBI:43474"/>
        <dbReference type="EC" id="3.6.1.1"/>
    </reaction>
</comment>
<dbReference type="GO" id="GO:0004427">
    <property type="term" value="F:inorganic diphosphate phosphatase activity"/>
    <property type="evidence" value="ECO:0007669"/>
    <property type="project" value="UniProtKB-UniRule"/>
</dbReference>
<gene>
    <name evidence="7" type="primary">ppa</name>
    <name evidence="8" type="ORF">IAA62_03305</name>
</gene>
<feature type="binding site" evidence="7">
    <location>
        <position position="71"/>
    </location>
    <ligand>
        <name>Mg(2+)</name>
        <dbReference type="ChEBI" id="CHEBI:18420"/>
        <label>2</label>
    </ligand>
</feature>
<proteinExistence type="inferred from homology"/>
<comment type="subunit">
    <text evidence="7">Homohexamer.</text>
</comment>
<dbReference type="GO" id="GO:0006796">
    <property type="term" value="P:phosphate-containing compound metabolic process"/>
    <property type="evidence" value="ECO:0007669"/>
    <property type="project" value="InterPro"/>
</dbReference>
<dbReference type="Proteomes" id="UP000886861">
    <property type="component" value="Unassembled WGS sequence"/>
</dbReference>
<evidence type="ECO:0000313" key="9">
    <source>
        <dbReference type="Proteomes" id="UP000886861"/>
    </source>
</evidence>
<reference evidence="8" key="2">
    <citation type="journal article" date="2021" name="PeerJ">
        <title>Extensive microbial diversity within the chicken gut microbiome revealed by metagenomics and culture.</title>
        <authorList>
            <person name="Gilroy R."/>
            <person name="Ravi A."/>
            <person name="Getino M."/>
            <person name="Pursley I."/>
            <person name="Horton D.L."/>
            <person name="Alikhan N.F."/>
            <person name="Baker D."/>
            <person name="Gharbi K."/>
            <person name="Hall N."/>
            <person name="Watson M."/>
            <person name="Adriaenssens E.M."/>
            <person name="Foster-Nyarko E."/>
            <person name="Jarju S."/>
            <person name="Secka A."/>
            <person name="Antonio M."/>
            <person name="Oren A."/>
            <person name="Chaudhuri R.R."/>
            <person name="La Ragione R."/>
            <person name="Hildebrand F."/>
            <person name="Pallen M.J."/>
        </authorList>
    </citation>
    <scope>NUCLEOTIDE SEQUENCE</scope>
    <source>
        <strain evidence="8">CHK186-9395</strain>
    </source>
</reference>
<dbReference type="CDD" id="cd00412">
    <property type="entry name" value="pyrophosphatase"/>
    <property type="match status" value="1"/>
</dbReference>
<dbReference type="Gene3D" id="3.90.80.10">
    <property type="entry name" value="Inorganic pyrophosphatase"/>
    <property type="match status" value="1"/>
</dbReference>
<name>A0A9D1NEC2_9FIRM</name>
<evidence type="ECO:0000256" key="4">
    <source>
        <dbReference type="ARBA" id="ARBA00022801"/>
    </source>
</evidence>
<comment type="caution">
    <text evidence="8">The sequence shown here is derived from an EMBL/GenBank/DDBJ whole genome shotgun (WGS) entry which is preliminary data.</text>
</comment>
<organism evidence="8 9">
    <name type="scientific">Candidatus Caccopulliclostridium gallistercoris</name>
    <dbReference type="NCBI Taxonomy" id="2840719"/>
    <lineage>
        <taxon>Bacteria</taxon>
        <taxon>Bacillati</taxon>
        <taxon>Bacillota</taxon>
        <taxon>Clostridia</taxon>
        <taxon>Candidatus Caccopulliclostridium</taxon>
    </lineage>
</organism>
<feature type="binding site" evidence="7">
    <location>
        <position position="44"/>
    </location>
    <ligand>
        <name>substrate</name>
    </ligand>
</feature>
<feature type="binding site" evidence="7">
    <location>
        <position position="30"/>
    </location>
    <ligand>
        <name>substrate</name>
    </ligand>
</feature>
<reference evidence="8" key="1">
    <citation type="submission" date="2020-10" db="EMBL/GenBank/DDBJ databases">
        <authorList>
            <person name="Gilroy R."/>
        </authorList>
    </citation>
    <scope>NUCLEOTIDE SEQUENCE</scope>
    <source>
        <strain evidence="8">CHK186-9395</strain>
    </source>
</reference>
<dbReference type="HAMAP" id="MF_00209">
    <property type="entry name" value="Inorganic_PPase"/>
    <property type="match status" value="1"/>
</dbReference>
<comment type="cofactor">
    <cofactor evidence="1 7">
        <name>Mg(2+)</name>
        <dbReference type="ChEBI" id="CHEBI:18420"/>
    </cofactor>
</comment>
<dbReference type="PANTHER" id="PTHR10286">
    <property type="entry name" value="INORGANIC PYROPHOSPHATASE"/>
    <property type="match status" value="1"/>
</dbReference>
<keyword evidence="3 7" id="KW-0479">Metal-binding</keyword>
<evidence type="ECO:0000256" key="2">
    <source>
        <dbReference type="ARBA" id="ARBA00022490"/>
    </source>
</evidence>
<dbReference type="Pfam" id="PF00719">
    <property type="entry name" value="Pyrophosphatase"/>
    <property type="match status" value="1"/>
</dbReference>
<sequence>MNILHDISEKRIQPEDFIACIEIEKGSKNKYELDKETGMIILDRVLYTSTHYPMNYGFIPRTLSGDDDPLDVFVLCSQPIEKMSLVRCYPIGIIYLTDRNETDEKVIAIPFGDPQYNEYTDISELPSHIIDELRHFLSVYKQLENKVVKVLKVGSHEDAKRTIKESLENYKRNIK</sequence>
<feature type="binding site" evidence="7">
    <location>
        <position position="140"/>
    </location>
    <ligand>
        <name>substrate</name>
    </ligand>
</feature>
<feature type="binding site" evidence="7">
    <location>
        <position position="71"/>
    </location>
    <ligand>
        <name>Mg(2+)</name>
        <dbReference type="ChEBI" id="CHEBI:18420"/>
        <label>1</label>
    </ligand>
</feature>
<dbReference type="GO" id="GO:0000287">
    <property type="term" value="F:magnesium ion binding"/>
    <property type="evidence" value="ECO:0007669"/>
    <property type="project" value="UniProtKB-UniRule"/>
</dbReference>
<dbReference type="SUPFAM" id="SSF50324">
    <property type="entry name" value="Inorganic pyrophosphatase"/>
    <property type="match status" value="1"/>
</dbReference>
<dbReference type="PROSITE" id="PS00387">
    <property type="entry name" value="PPASE"/>
    <property type="match status" value="1"/>
</dbReference>
<evidence type="ECO:0000313" key="8">
    <source>
        <dbReference type="EMBL" id="HIV01562.1"/>
    </source>
</evidence>
<keyword evidence="2 7" id="KW-0963">Cytoplasm</keyword>
<dbReference type="InterPro" id="IPR008162">
    <property type="entry name" value="Pyrophosphatase"/>
</dbReference>
<comment type="function">
    <text evidence="7">Catalyzes the hydrolysis of inorganic pyrophosphate (PPi) forming two phosphate ions.</text>
</comment>
<evidence type="ECO:0000256" key="3">
    <source>
        <dbReference type="ARBA" id="ARBA00022723"/>
    </source>
</evidence>